<evidence type="ECO:0000256" key="3">
    <source>
        <dbReference type="ARBA" id="ARBA00008770"/>
    </source>
</evidence>
<accession>E3DLZ6</accession>
<dbReference type="PATRIC" id="fig|572479.3.peg.100"/>
<keyword evidence="6" id="KW-0460">Magnesium</keyword>
<dbReference type="UniPathway" id="UPA00299"/>
<dbReference type="EC" id="3.1.3.12" evidence="6"/>
<dbReference type="Pfam" id="PF02358">
    <property type="entry name" value="Trehalose_PPase"/>
    <property type="match status" value="1"/>
</dbReference>
<organism evidence="7 8">
    <name type="scientific">Halanaerobium praevalens (strain ATCC 33744 / DSM 2228 / GSL)</name>
    <dbReference type="NCBI Taxonomy" id="572479"/>
    <lineage>
        <taxon>Bacteria</taxon>
        <taxon>Bacillati</taxon>
        <taxon>Bacillota</taxon>
        <taxon>Clostridia</taxon>
        <taxon>Halanaerobiales</taxon>
        <taxon>Halanaerobiaceae</taxon>
        <taxon>Halanaerobium</taxon>
    </lineage>
</organism>
<evidence type="ECO:0000256" key="2">
    <source>
        <dbReference type="ARBA" id="ARBA00005199"/>
    </source>
</evidence>
<evidence type="ECO:0000313" key="8">
    <source>
        <dbReference type="Proteomes" id="UP000006866"/>
    </source>
</evidence>
<dbReference type="STRING" id="572479.Hprae_0097"/>
<name>E3DLZ6_HALPG</name>
<keyword evidence="6" id="KW-0479">Metal-binding</keyword>
<dbReference type="InterPro" id="IPR006379">
    <property type="entry name" value="HAD-SF_hydro_IIB"/>
</dbReference>
<keyword evidence="4 6" id="KW-0378">Hydrolase</keyword>
<evidence type="ECO:0000256" key="1">
    <source>
        <dbReference type="ARBA" id="ARBA00000500"/>
    </source>
</evidence>
<dbReference type="KEGG" id="hpk:Hprae_0097"/>
<protein>
    <recommendedName>
        <fullName evidence="6">Trehalose 6-phosphate phosphatase</fullName>
        <ecNumber evidence="6">3.1.3.12</ecNumber>
    </recommendedName>
</protein>
<dbReference type="HOGENOM" id="CLU_037265_4_0_9"/>
<dbReference type="GO" id="GO:0004805">
    <property type="term" value="F:trehalose-phosphatase activity"/>
    <property type="evidence" value="ECO:0007669"/>
    <property type="project" value="UniProtKB-EC"/>
</dbReference>
<dbReference type="NCBIfam" id="TIGR00685">
    <property type="entry name" value="T6PP"/>
    <property type="match status" value="1"/>
</dbReference>
<comment type="function">
    <text evidence="5 6">Removes the phosphate from trehalose 6-phosphate to produce free trehalose.</text>
</comment>
<dbReference type="eggNOG" id="COG1877">
    <property type="taxonomic scope" value="Bacteria"/>
</dbReference>
<evidence type="ECO:0000313" key="7">
    <source>
        <dbReference type="EMBL" id="ADO76255.1"/>
    </source>
</evidence>
<dbReference type="RefSeq" id="WP_014552290.1">
    <property type="nucleotide sequence ID" value="NC_017455.1"/>
</dbReference>
<dbReference type="PANTHER" id="PTHR43768">
    <property type="entry name" value="TREHALOSE 6-PHOSPHATE PHOSPHATASE"/>
    <property type="match status" value="1"/>
</dbReference>
<gene>
    <name evidence="7" type="ordered locus">Hprae_0097</name>
</gene>
<dbReference type="InterPro" id="IPR023214">
    <property type="entry name" value="HAD_sf"/>
</dbReference>
<comment type="pathway">
    <text evidence="2 6">Glycan biosynthesis; trehalose biosynthesis.</text>
</comment>
<evidence type="ECO:0000256" key="5">
    <source>
        <dbReference type="ARBA" id="ARBA00024179"/>
    </source>
</evidence>
<proteinExistence type="inferred from homology"/>
<dbReference type="SUPFAM" id="SSF56784">
    <property type="entry name" value="HAD-like"/>
    <property type="match status" value="1"/>
</dbReference>
<dbReference type="EMBL" id="CP002175">
    <property type="protein sequence ID" value="ADO76255.1"/>
    <property type="molecule type" value="Genomic_DNA"/>
</dbReference>
<dbReference type="InterPro" id="IPR044651">
    <property type="entry name" value="OTSB-like"/>
</dbReference>
<reference evidence="7 8" key="2">
    <citation type="journal article" date="2011" name="Stand. Genomic Sci.">
        <title>Complete genome sequence of the extremely halophilic Halanaerobium praevalens type strain (GSL).</title>
        <authorList>
            <person name="Ivanova N."/>
            <person name="Sikorski J."/>
            <person name="Chertkov O."/>
            <person name="Nolan M."/>
            <person name="Lucas S."/>
            <person name="Hammon N."/>
            <person name="Deshpande S."/>
            <person name="Cheng J.F."/>
            <person name="Tapia R."/>
            <person name="Han C."/>
            <person name="Goodwin L."/>
            <person name="Pitluck S."/>
            <person name="Huntemann M."/>
            <person name="Liolios K."/>
            <person name="Pagani I."/>
            <person name="Mavromatis K."/>
            <person name="Ovchinikova G."/>
            <person name="Pati A."/>
            <person name="Chen A."/>
            <person name="Palaniappan K."/>
            <person name="Land M."/>
            <person name="Hauser L."/>
            <person name="Brambilla E.M."/>
            <person name="Kannan K.P."/>
            <person name="Rohde M."/>
            <person name="Tindall B.J."/>
            <person name="Goker M."/>
            <person name="Detter J.C."/>
            <person name="Woyke T."/>
            <person name="Bristow J."/>
            <person name="Eisen J.A."/>
            <person name="Markowitz V."/>
            <person name="Hugenholtz P."/>
            <person name="Kyrpides N.C."/>
            <person name="Klenk H.P."/>
            <person name="Lapidus A."/>
        </authorList>
    </citation>
    <scope>NUCLEOTIDE SEQUENCE [LARGE SCALE GENOMIC DNA]</scope>
    <source>
        <strain evidence="8">ATCC 33744 / DSM 2228 / GSL</strain>
    </source>
</reference>
<sequence length="271" mass="31195">MKNGLIVMNKKYILNENHLNNFKEKIKSRDKILLFLDYDGTLAPFKPDPLAAFALPEIKNHLEKIEKSQKYELSLVSGRKLSQLKQMIKLKQSNYAGSHGLEIDLVFLDQTLYPVQAEKEANLENSNYQKVKKIYSAQTGVEVETKGFGLALHFNSQTDKKSEIKKIKELLKKDSYQVISGRQVIEIRPAAWDKGKAVTYISQQLKKEFKFNDFLRIYIGDDRTDEDAFKVLENGITIYVQNEADLETEAEFYLKNPKDTAKLLEVMAGYL</sequence>
<keyword evidence="8" id="KW-1185">Reference proteome</keyword>
<dbReference type="Gene3D" id="3.30.70.1020">
    <property type="entry name" value="Trehalose-6-phosphate phosphatase related protein, domain 2"/>
    <property type="match status" value="1"/>
</dbReference>
<evidence type="ECO:0000256" key="4">
    <source>
        <dbReference type="ARBA" id="ARBA00022801"/>
    </source>
</evidence>
<comment type="cofactor">
    <cofactor evidence="6">
        <name>Mg(2+)</name>
        <dbReference type="ChEBI" id="CHEBI:18420"/>
    </cofactor>
</comment>
<evidence type="ECO:0000256" key="6">
    <source>
        <dbReference type="RuleBase" id="RU361117"/>
    </source>
</evidence>
<dbReference type="Gene3D" id="3.40.50.1000">
    <property type="entry name" value="HAD superfamily/HAD-like"/>
    <property type="match status" value="1"/>
</dbReference>
<dbReference type="Proteomes" id="UP000006866">
    <property type="component" value="Chromosome"/>
</dbReference>
<dbReference type="PANTHER" id="PTHR43768:SF3">
    <property type="entry name" value="TREHALOSE 6-PHOSPHATE PHOSPHATASE"/>
    <property type="match status" value="1"/>
</dbReference>
<dbReference type="NCBIfam" id="TIGR01484">
    <property type="entry name" value="HAD-SF-IIB"/>
    <property type="match status" value="1"/>
</dbReference>
<comment type="similarity">
    <text evidence="3 6">Belongs to the trehalose phosphatase family.</text>
</comment>
<dbReference type="AlphaFoldDB" id="E3DLZ6"/>
<dbReference type="GO" id="GO:0005992">
    <property type="term" value="P:trehalose biosynthetic process"/>
    <property type="evidence" value="ECO:0007669"/>
    <property type="project" value="UniProtKB-UniPathway"/>
</dbReference>
<dbReference type="InterPro" id="IPR003337">
    <property type="entry name" value="Trehalose_PPase"/>
</dbReference>
<reference evidence="8" key="1">
    <citation type="submission" date="2010-10" db="EMBL/GenBank/DDBJ databases">
        <title>The complete genome of Halanaerobium praevalens DSM 2228.</title>
        <authorList>
            <consortium name="US DOE Joint Genome Institute (JGI-PGF)"/>
            <person name="Lucas S."/>
            <person name="Copeland A."/>
            <person name="Lapidus A."/>
            <person name="Glavina del Rio T."/>
            <person name="Dalin E."/>
            <person name="Tice H."/>
            <person name="Bruce D."/>
            <person name="Goodwin L."/>
            <person name="Pitluck S."/>
            <person name="Kyrpides N."/>
            <person name="Mavromatis K."/>
            <person name="Ivanova N."/>
            <person name="Ovchinnikova G."/>
            <person name="Chertkov O."/>
            <person name="Detter J.C."/>
            <person name="Han C."/>
            <person name="Larimer F."/>
            <person name="Land M."/>
            <person name="Hauser L."/>
            <person name="Markowitz V."/>
            <person name="Cheng J.-F."/>
            <person name="Hugenholtz P."/>
            <person name="Woyke T."/>
            <person name="Wu D."/>
            <person name="Tindall B."/>
            <person name="Pomrenke H.G."/>
            <person name="Brambilla E."/>
            <person name="Klenk H.-P."/>
            <person name="Eisen J.A."/>
        </authorList>
    </citation>
    <scope>NUCLEOTIDE SEQUENCE [LARGE SCALE GENOMIC DNA]</scope>
    <source>
        <strain evidence="8">ATCC 33744 / DSM 2228 / GSL</strain>
    </source>
</reference>
<comment type="catalytic activity">
    <reaction evidence="1 6">
        <text>alpha,alpha-trehalose 6-phosphate + H2O = alpha,alpha-trehalose + phosphate</text>
        <dbReference type="Rhea" id="RHEA:23420"/>
        <dbReference type="ChEBI" id="CHEBI:15377"/>
        <dbReference type="ChEBI" id="CHEBI:16551"/>
        <dbReference type="ChEBI" id="CHEBI:43474"/>
        <dbReference type="ChEBI" id="CHEBI:58429"/>
        <dbReference type="EC" id="3.1.3.12"/>
    </reaction>
</comment>
<dbReference type="InterPro" id="IPR036412">
    <property type="entry name" value="HAD-like_sf"/>
</dbReference>
<dbReference type="GO" id="GO:0046872">
    <property type="term" value="F:metal ion binding"/>
    <property type="evidence" value="ECO:0007669"/>
    <property type="project" value="UniProtKB-KW"/>
</dbReference>